<protein>
    <submittedName>
        <fullName evidence="1">Uncharacterized protein</fullName>
    </submittedName>
</protein>
<dbReference type="AlphaFoldDB" id="A0AAW2EED5"/>
<name>A0AAW2EED5_9HYME</name>
<organism evidence="1 2">
    <name type="scientific">Cardiocondyla obscurior</name>
    <dbReference type="NCBI Taxonomy" id="286306"/>
    <lineage>
        <taxon>Eukaryota</taxon>
        <taxon>Metazoa</taxon>
        <taxon>Ecdysozoa</taxon>
        <taxon>Arthropoda</taxon>
        <taxon>Hexapoda</taxon>
        <taxon>Insecta</taxon>
        <taxon>Pterygota</taxon>
        <taxon>Neoptera</taxon>
        <taxon>Endopterygota</taxon>
        <taxon>Hymenoptera</taxon>
        <taxon>Apocrita</taxon>
        <taxon>Aculeata</taxon>
        <taxon>Formicoidea</taxon>
        <taxon>Formicidae</taxon>
        <taxon>Myrmicinae</taxon>
        <taxon>Cardiocondyla</taxon>
    </lineage>
</organism>
<evidence type="ECO:0000313" key="1">
    <source>
        <dbReference type="EMBL" id="KAL0101335.1"/>
    </source>
</evidence>
<dbReference type="Proteomes" id="UP001430953">
    <property type="component" value="Unassembled WGS sequence"/>
</dbReference>
<keyword evidence="2" id="KW-1185">Reference proteome</keyword>
<dbReference type="EMBL" id="JADYXP020000024">
    <property type="protein sequence ID" value="KAL0101335.1"/>
    <property type="molecule type" value="Genomic_DNA"/>
</dbReference>
<gene>
    <name evidence="1" type="ORF">PUN28_018856</name>
</gene>
<accession>A0AAW2EED5</accession>
<sequence>MPGELLLVQAGLKIVGYPVLRPYSPFLAYDMTKYSLSASWKVQNRRTNECLASASMFNTSFSRFTYSVFFCLIIGETYGGKASFADHLAEDEVLRGTLVRRWVGEGRVRGRWNPRRQGAGRRYHTVVHVVRRSTVLSPDNFLPIAEVINLFYELDNTPIKLNIYIYIYFYACARMHVIL</sequence>
<evidence type="ECO:0000313" key="2">
    <source>
        <dbReference type="Proteomes" id="UP001430953"/>
    </source>
</evidence>
<reference evidence="1 2" key="1">
    <citation type="submission" date="2023-03" db="EMBL/GenBank/DDBJ databases">
        <title>High recombination rates correlate with genetic variation in Cardiocondyla obscurior ants.</title>
        <authorList>
            <person name="Errbii M."/>
        </authorList>
    </citation>
    <scope>NUCLEOTIDE SEQUENCE [LARGE SCALE GENOMIC DNA]</scope>
    <source>
        <strain evidence="1">Alpha-2009</strain>
        <tissue evidence="1">Whole body</tissue>
    </source>
</reference>
<comment type="caution">
    <text evidence="1">The sequence shown here is derived from an EMBL/GenBank/DDBJ whole genome shotgun (WGS) entry which is preliminary data.</text>
</comment>
<proteinExistence type="predicted"/>